<evidence type="ECO:0000313" key="2">
    <source>
        <dbReference type="EMBL" id="SPC25585.1"/>
    </source>
</evidence>
<evidence type="ECO:0000256" key="1">
    <source>
        <dbReference type="ARBA" id="ARBA00006987"/>
    </source>
</evidence>
<dbReference type="PANTHER" id="PTHR42928">
    <property type="entry name" value="TRICARBOXYLATE-BINDING PROTEIN"/>
    <property type="match status" value="1"/>
</dbReference>
<dbReference type="Gene3D" id="3.40.190.150">
    <property type="entry name" value="Bordetella uptake gene, domain 1"/>
    <property type="match status" value="1"/>
</dbReference>
<dbReference type="InterPro" id="IPR005064">
    <property type="entry name" value="BUG"/>
</dbReference>
<dbReference type="AlphaFoldDB" id="A0A7Z7JFE7"/>
<accession>A0A7Z7JFE7</accession>
<organism evidence="2 3">
    <name type="scientific">Cupriavidus taiwanensis</name>
    <dbReference type="NCBI Taxonomy" id="164546"/>
    <lineage>
        <taxon>Bacteria</taxon>
        <taxon>Pseudomonadati</taxon>
        <taxon>Pseudomonadota</taxon>
        <taxon>Betaproteobacteria</taxon>
        <taxon>Burkholderiales</taxon>
        <taxon>Burkholderiaceae</taxon>
        <taxon>Cupriavidus</taxon>
    </lineage>
</organism>
<evidence type="ECO:0000313" key="3">
    <source>
        <dbReference type="Proteomes" id="UP000257139"/>
    </source>
</evidence>
<comment type="similarity">
    <text evidence="1">Belongs to the UPF0065 (bug) family.</text>
</comment>
<sequence>MARSAPDGYTLLFGLPSVQGSYTIYPKLAYDPSKAFDTLTIIGTCPSVVLVNAELPINSIADLIRYAKANPGKLSFGSAGAGAGTHLAPELFMRETGIKMVHVPYKGSSAAATDLMGGQVQVMFENLPTAMPLTKTGRVRAIAVTSRQRVPAYSNLPTVAEQGLPNYEFTAFYTIAAPVGLPADIAKKLSADIDKIVRSPALATRWSELGITPIGGTSAQANEYVRGQAAKLNKLVKDAGLST</sequence>
<reference evidence="2 3" key="1">
    <citation type="submission" date="2018-01" db="EMBL/GenBank/DDBJ databases">
        <authorList>
            <person name="Clerissi C."/>
        </authorList>
    </citation>
    <scope>NUCLEOTIDE SEQUENCE [LARGE SCALE GENOMIC DNA]</scope>
    <source>
        <strain evidence="2">Cupriavidus taiwanensis STM 6021</strain>
    </source>
</reference>
<dbReference type="EMBL" id="OGUU01000045">
    <property type="protein sequence ID" value="SPC25585.1"/>
    <property type="molecule type" value="Genomic_DNA"/>
</dbReference>
<gene>
    <name evidence="2" type="ORF">CBM2594_U10086</name>
</gene>
<dbReference type="SUPFAM" id="SSF53850">
    <property type="entry name" value="Periplasmic binding protein-like II"/>
    <property type="match status" value="1"/>
</dbReference>
<dbReference type="InterPro" id="IPR042100">
    <property type="entry name" value="Bug_dom1"/>
</dbReference>
<protein>
    <submittedName>
        <fullName evidence="2">ABC transporter substrate-binding protein</fullName>
    </submittedName>
</protein>
<dbReference type="Proteomes" id="UP000257139">
    <property type="component" value="Unassembled WGS sequence"/>
</dbReference>
<dbReference type="PANTHER" id="PTHR42928:SF5">
    <property type="entry name" value="BLR1237 PROTEIN"/>
    <property type="match status" value="1"/>
</dbReference>
<proteinExistence type="inferred from homology"/>
<name>A0A7Z7JFE7_9BURK</name>
<dbReference type="Gene3D" id="3.40.190.10">
    <property type="entry name" value="Periplasmic binding protein-like II"/>
    <property type="match status" value="1"/>
</dbReference>
<comment type="caution">
    <text evidence="2">The sequence shown here is derived from an EMBL/GenBank/DDBJ whole genome shotgun (WGS) entry which is preliminary data.</text>
</comment>
<dbReference type="Pfam" id="PF03401">
    <property type="entry name" value="TctC"/>
    <property type="match status" value="1"/>
</dbReference>